<proteinExistence type="predicted"/>
<evidence type="ECO:0000256" key="1">
    <source>
        <dbReference type="SAM" id="MobiDB-lite"/>
    </source>
</evidence>
<reference evidence="2" key="1">
    <citation type="submission" date="2014-11" db="EMBL/GenBank/DDBJ databases">
        <authorList>
            <person name="Amaro Gonzalez C."/>
        </authorList>
    </citation>
    <scope>NUCLEOTIDE SEQUENCE</scope>
</reference>
<sequence>MVEQVNVEADQIDGRDRNSEEAGSDGSFPQEGEQPQKVLGIQVSEDRDTGCKERAEGLNEKVCGEERKEEEKERDAGAAQVMLTDGTAQAVMAENANSNNNNNQTLFDLEPLCTEGENSWVNLELLGGSCSPSQKSMPKEDTCVSDSQELRWAQPDNVLQLAQKHDAFVPSGTKSIEATGDCFIDDSFADLSPKNTFSPVKEPQMTASSFLQDIFAGLDTSSSLLSGDMFGEPSREQSFASLFDNLLDFGTQSSATTDHPTGKDEKDVMADIFGANVCGTSGQAGLPWQDECEILSVEEQIKRNRYYEDDE</sequence>
<accession>A0A0E9X0E0</accession>
<reference evidence="2" key="2">
    <citation type="journal article" date="2015" name="Fish Shellfish Immunol.">
        <title>Early steps in the European eel (Anguilla anguilla)-Vibrio vulnificus interaction in the gills: Role of the RtxA13 toxin.</title>
        <authorList>
            <person name="Callol A."/>
            <person name="Pajuelo D."/>
            <person name="Ebbesson L."/>
            <person name="Teles M."/>
            <person name="MacKenzie S."/>
            <person name="Amaro C."/>
        </authorList>
    </citation>
    <scope>NUCLEOTIDE SEQUENCE</scope>
</reference>
<feature type="compositionally biased region" description="Basic and acidic residues" evidence="1">
    <location>
        <begin position="44"/>
        <end position="56"/>
    </location>
</feature>
<dbReference type="AlphaFoldDB" id="A0A0E9X0E0"/>
<protein>
    <submittedName>
        <fullName evidence="2">Uncharacterized protein</fullName>
    </submittedName>
</protein>
<name>A0A0E9X0E0_ANGAN</name>
<dbReference type="EMBL" id="GBXM01013252">
    <property type="protein sequence ID" value="JAH95325.1"/>
    <property type="molecule type" value="Transcribed_RNA"/>
</dbReference>
<organism evidence="2">
    <name type="scientific">Anguilla anguilla</name>
    <name type="common">European freshwater eel</name>
    <name type="synonym">Muraena anguilla</name>
    <dbReference type="NCBI Taxonomy" id="7936"/>
    <lineage>
        <taxon>Eukaryota</taxon>
        <taxon>Metazoa</taxon>
        <taxon>Chordata</taxon>
        <taxon>Craniata</taxon>
        <taxon>Vertebrata</taxon>
        <taxon>Euteleostomi</taxon>
        <taxon>Actinopterygii</taxon>
        <taxon>Neopterygii</taxon>
        <taxon>Teleostei</taxon>
        <taxon>Anguilliformes</taxon>
        <taxon>Anguillidae</taxon>
        <taxon>Anguilla</taxon>
    </lineage>
</organism>
<feature type="region of interest" description="Disordered" evidence="1">
    <location>
        <begin position="1"/>
        <end position="56"/>
    </location>
</feature>
<evidence type="ECO:0000313" key="2">
    <source>
        <dbReference type="EMBL" id="JAH95325.1"/>
    </source>
</evidence>